<organism evidence="1 2">
    <name type="scientific">Cuscuta epithymum</name>
    <dbReference type="NCBI Taxonomy" id="186058"/>
    <lineage>
        <taxon>Eukaryota</taxon>
        <taxon>Viridiplantae</taxon>
        <taxon>Streptophyta</taxon>
        <taxon>Embryophyta</taxon>
        <taxon>Tracheophyta</taxon>
        <taxon>Spermatophyta</taxon>
        <taxon>Magnoliopsida</taxon>
        <taxon>eudicotyledons</taxon>
        <taxon>Gunneridae</taxon>
        <taxon>Pentapetalae</taxon>
        <taxon>asterids</taxon>
        <taxon>lamiids</taxon>
        <taxon>Solanales</taxon>
        <taxon>Convolvulaceae</taxon>
        <taxon>Cuscuteae</taxon>
        <taxon>Cuscuta</taxon>
        <taxon>Cuscuta subgen. Cuscuta</taxon>
    </lineage>
</organism>
<protein>
    <submittedName>
        <fullName evidence="1">Uncharacterized protein</fullName>
    </submittedName>
</protein>
<gene>
    <name evidence="1" type="ORF">CEPIT_LOCUS17169</name>
</gene>
<evidence type="ECO:0000313" key="2">
    <source>
        <dbReference type="Proteomes" id="UP001152523"/>
    </source>
</evidence>
<name>A0AAV0DSH5_9ASTE</name>
<keyword evidence="2" id="KW-1185">Reference proteome</keyword>
<reference evidence="1" key="1">
    <citation type="submission" date="2022-07" db="EMBL/GenBank/DDBJ databases">
        <authorList>
            <person name="Macas J."/>
            <person name="Novak P."/>
            <person name="Neumann P."/>
        </authorList>
    </citation>
    <scope>NUCLEOTIDE SEQUENCE</scope>
</reference>
<proteinExistence type="predicted"/>
<dbReference type="AlphaFoldDB" id="A0AAV0DSH5"/>
<comment type="caution">
    <text evidence="1">The sequence shown here is derived from an EMBL/GenBank/DDBJ whole genome shotgun (WGS) entry which is preliminary data.</text>
</comment>
<dbReference type="EMBL" id="CAMAPF010000131">
    <property type="protein sequence ID" value="CAH9105338.1"/>
    <property type="molecule type" value="Genomic_DNA"/>
</dbReference>
<sequence length="128" mass="14600">MTLIAQSAQPKLLSIQGRVSLRSTYLFSYLGRIGRPDHLSYSPLPVLIPHTRWWWITDSVNSSNICARSALVVGIKLHHCVNLGERTSSIQLAPESCRILVSRQWSPRHSLNPSPMISFLLIFFFFCY</sequence>
<dbReference type="Proteomes" id="UP001152523">
    <property type="component" value="Unassembled WGS sequence"/>
</dbReference>
<evidence type="ECO:0000313" key="1">
    <source>
        <dbReference type="EMBL" id="CAH9105338.1"/>
    </source>
</evidence>
<accession>A0AAV0DSH5</accession>